<feature type="region of interest" description="Disordered" evidence="16">
    <location>
        <begin position="501"/>
        <end position="555"/>
    </location>
</feature>
<dbReference type="Ensembl" id="ENSGMOT00000015383.2">
    <property type="protein sequence ID" value="ENSGMOP00000014997.2"/>
    <property type="gene ID" value="ENSGMOG00000014028.2"/>
</dbReference>
<dbReference type="InterPro" id="IPR001580">
    <property type="entry name" value="Calret/calnex"/>
</dbReference>
<keyword evidence="18" id="KW-1185">Reference proteome</keyword>
<feature type="disulfide bond" evidence="14">
    <location>
        <begin position="146"/>
        <end position="180"/>
    </location>
</feature>
<keyword evidence="13 15" id="KW-0143">Chaperone</keyword>
<keyword evidence="4 15" id="KW-0812">Transmembrane</keyword>
<feature type="transmembrane region" description="Helical" evidence="15">
    <location>
        <begin position="468"/>
        <end position="489"/>
    </location>
</feature>
<keyword evidence="11 15" id="KW-0472">Membrane</keyword>
<dbReference type="GO" id="GO:0051082">
    <property type="term" value="F:unfolded protein binding"/>
    <property type="evidence" value="ECO:0007669"/>
    <property type="project" value="InterPro"/>
</dbReference>
<feature type="compositionally biased region" description="Acidic residues" evidence="16">
    <location>
        <begin position="507"/>
        <end position="525"/>
    </location>
</feature>
<evidence type="ECO:0000256" key="8">
    <source>
        <dbReference type="ARBA" id="ARBA00022837"/>
    </source>
</evidence>
<keyword evidence="7 15" id="KW-0256">Endoplasmic reticulum</keyword>
<accession>A0A8C4ZHL0</accession>
<dbReference type="FunFam" id="2.60.120.200:FF:000430">
    <property type="entry name" value="Si:ch211-274f20.2"/>
    <property type="match status" value="1"/>
</dbReference>
<feature type="signal peptide" evidence="15">
    <location>
        <begin position="1"/>
        <end position="23"/>
    </location>
</feature>
<evidence type="ECO:0000256" key="12">
    <source>
        <dbReference type="ARBA" id="ARBA00023157"/>
    </source>
</evidence>
<comment type="similarity">
    <text evidence="2 15">Belongs to the calreticulin family.</text>
</comment>
<dbReference type="GO" id="GO:0005509">
    <property type="term" value="F:calcium ion binding"/>
    <property type="evidence" value="ECO:0007669"/>
    <property type="project" value="InterPro"/>
</dbReference>
<dbReference type="GO" id="GO:0006457">
    <property type="term" value="P:protein folding"/>
    <property type="evidence" value="ECO:0007669"/>
    <property type="project" value="InterPro"/>
</dbReference>
<evidence type="ECO:0000256" key="15">
    <source>
        <dbReference type="RuleBase" id="RU362126"/>
    </source>
</evidence>
<feature type="compositionally biased region" description="Basic and acidic residues" evidence="16">
    <location>
        <begin position="260"/>
        <end position="288"/>
    </location>
</feature>
<dbReference type="GO" id="GO:0036503">
    <property type="term" value="P:ERAD pathway"/>
    <property type="evidence" value="ECO:0007669"/>
    <property type="project" value="TreeGrafter"/>
</dbReference>
<dbReference type="PRINTS" id="PR00626">
    <property type="entry name" value="CALRETICULIN"/>
</dbReference>
<evidence type="ECO:0000313" key="18">
    <source>
        <dbReference type="Proteomes" id="UP000694546"/>
    </source>
</evidence>
<dbReference type="Gene3D" id="2.10.250.10">
    <property type="entry name" value="Calreticulin/calnexin, P domain"/>
    <property type="match status" value="1"/>
</dbReference>
<keyword evidence="12 14" id="KW-1015">Disulfide bond</keyword>
<dbReference type="SUPFAM" id="SSF63887">
    <property type="entry name" value="P-domain of calnexin/calreticulin"/>
    <property type="match status" value="1"/>
</dbReference>
<dbReference type="GO" id="GO:0005789">
    <property type="term" value="C:endoplasmic reticulum membrane"/>
    <property type="evidence" value="ECO:0007669"/>
    <property type="project" value="UniProtKB-SubCell"/>
</dbReference>
<feature type="region of interest" description="Disordered" evidence="16">
    <location>
        <begin position="249"/>
        <end position="308"/>
    </location>
</feature>
<dbReference type="SUPFAM" id="SSF49899">
    <property type="entry name" value="Concanavalin A-like lectins/glucanases"/>
    <property type="match status" value="1"/>
</dbReference>
<reference evidence="17" key="1">
    <citation type="submission" date="2025-08" db="UniProtKB">
        <authorList>
            <consortium name="Ensembl"/>
        </authorList>
    </citation>
    <scope>IDENTIFICATION</scope>
</reference>
<dbReference type="GeneTree" id="ENSGT00950000182915"/>
<reference evidence="17" key="2">
    <citation type="submission" date="2025-09" db="UniProtKB">
        <authorList>
            <consortium name="Ensembl"/>
        </authorList>
    </citation>
    <scope>IDENTIFICATION</scope>
</reference>
<dbReference type="AlphaFoldDB" id="A0A8C4ZHL0"/>
<evidence type="ECO:0000256" key="16">
    <source>
        <dbReference type="SAM" id="MobiDB-lite"/>
    </source>
</evidence>
<dbReference type="FunFam" id="2.10.250.10:FF:000001">
    <property type="entry name" value="Calnexin homolog"/>
    <property type="match status" value="1"/>
</dbReference>
<evidence type="ECO:0000256" key="7">
    <source>
        <dbReference type="ARBA" id="ARBA00022824"/>
    </source>
</evidence>
<dbReference type="Gene3D" id="2.60.120.200">
    <property type="match status" value="1"/>
</dbReference>
<evidence type="ECO:0000256" key="10">
    <source>
        <dbReference type="ARBA" id="ARBA00022990"/>
    </source>
</evidence>
<dbReference type="PROSITE" id="PS00805">
    <property type="entry name" value="CALRETICULIN_REPEAT"/>
    <property type="match status" value="2"/>
</dbReference>
<feature type="chain" id="PRO_5034652004" description="Calmegin" evidence="15">
    <location>
        <begin position="24"/>
        <end position="694"/>
    </location>
</feature>
<evidence type="ECO:0000256" key="1">
    <source>
        <dbReference type="ARBA" id="ARBA00004115"/>
    </source>
</evidence>
<protein>
    <recommendedName>
        <fullName evidence="19">Calmegin</fullName>
    </recommendedName>
</protein>
<evidence type="ECO:0000256" key="3">
    <source>
        <dbReference type="ARBA" id="ARBA00022553"/>
    </source>
</evidence>
<keyword evidence="5 15" id="KW-0732">Signal</keyword>
<evidence type="ECO:0000256" key="13">
    <source>
        <dbReference type="ARBA" id="ARBA00023186"/>
    </source>
</evidence>
<keyword evidence="3" id="KW-0597">Phosphoprotein</keyword>
<dbReference type="PROSITE" id="PS00803">
    <property type="entry name" value="CALRETICULIN_1"/>
    <property type="match status" value="1"/>
</dbReference>
<keyword evidence="10" id="KW-0007">Acetylation</keyword>
<keyword evidence="6" id="KW-0677">Repeat</keyword>
<proteinExistence type="inferred from homology"/>
<sequence>MKLGRSWLWCCLLLSSLAVTALGARDEEEPEADFPVSDEDEAMVTYKTPIPTGEVYFAETFDDGSLDRWQVSKTMKDDADEDIAKYDGKWAVEQLKENIVPGDKGLVLKSRAKHHAIAALLAKPFVFEDEPLVLQYEVNFQDGIDCGGAYIKLLSDSPSLNLEQFNDRTPYTIMFGPDKCGEDYKLHFIFRHQNPLNKDLEEKHAKRADVDLKKIYMDKKTHLYTLVLNPDNSYELFIDQSSVSRGSLLHDVVPPVNPPKEIDDPKDSKPEDWDERAKIPDPEAIKPEDWDEEAPAKIQDPDALKPEGWLDEEPEFVSDPSAEKPEDWDEEMDGEWEAPQIPNPACATAPGCGHWKSPTVNNPLYKGKWKAPLVDNPNYQGVWSPKKILNPEFFEDLQPFRMRSFRAVGLELWSMTSDIYFDNFIVTSHKEVADRWAADSWGLKKLVASANEPGVFAQLMLAAEERPWLWVIYILTVGLPVGLAVLFCWPKVHEYAYKKTDRPRPDIEEEEEEEEEDEEEEEEEGTAAAEEGEKAAQASANETAPPAGQWSALSPSRSIAPRPLHLALSHLALSISLYRTSPSSSRSISHSYSPSRSITLSLHLTHHSFSPSRSITLSPSHSITLFLNSLYPTLSPSRSISHSFSPSHSITLFLSIAPFIALFLSQSFSFCVSPSQSLPISLSPSISSFPSLSI</sequence>
<evidence type="ECO:0000256" key="4">
    <source>
        <dbReference type="ARBA" id="ARBA00022692"/>
    </source>
</evidence>
<dbReference type="PANTHER" id="PTHR11073">
    <property type="entry name" value="CALRETICULIN AND CALNEXIN"/>
    <property type="match status" value="1"/>
</dbReference>
<dbReference type="Proteomes" id="UP000694546">
    <property type="component" value="Chromosome 3"/>
</dbReference>
<dbReference type="InterPro" id="IPR013320">
    <property type="entry name" value="ConA-like_dom_sf"/>
</dbReference>
<keyword evidence="8" id="KW-0106">Calcium</keyword>
<evidence type="ECO:0000256" key="11">
    <source>
        <dbReference type="ARBA" id="ARBA00023136"/>
    </source>
</evidence>
<name>A0A8C4ZHL0_GADMO</name>
<dbReference type="PANTHER" id="PTHR11073:SF7">
    <property type="entry name" value="CALMEGIN"/>
    <property type="match status" value="1"/>
</dbReference>
<dbReference type="InterPro" id="IPR018124">
    <property type="entry name" value="Calret/calnex_CS"/>
</dbReference>
<organism evidence="17 18">
    <name type="scientific">Gadus morhua</name>
    <name type="common">Atlantic cod</name>
    <dbReference type="NCBI Taxonomy" id="8049"/>
    <lineage>
        <taxon>Eukaryota</taxon>
        <taxon>Metazoa</taxon>
        <taxon>Chordata</taxon>
        <taxon>Craniata</taxon>
        <taxon>Vertebrata</taxon>
        <taxon>Euteleostomi</taxon>
        <taxon>Actinopterygii</taxon>
        <taxon>Neopterygii</taxon>
        <taxon>Teleostei</taxon>
        <taxon>Neoteleostei</taxon>
        <taxon>Acanthomorphata</taxon>
        <taxon>Zeiogadaria</taxon>
        <taxon>Gadariae</taxon>
        <taxon>Gadiformes</taxon>
        <taxon>Gadoidei</taxon>
        <taxon>Gadidae</taxon>
        <taxon>Gadus</taxon>
    </lineage>
</organism>
<evidence type="ECO:0000256" key="5">
    <source>
        <dbReference type="ARBA" id="ARBA00022729"/>
    </source>
</evidence>
<evidence type="ECO:0000256" key="2">
    <source>
        <dbReference type="ARBA" id="ARBA00010983"/>
    </source>
</evidence>
<dbReference type="Pfam" id="PF00262">
    <property type="entry name" value="Calreticulin"/>
    <property type="match status" value="1"/>
</dbReference>
<evidence type="ECO:0000313" key="17">
    <source>
        <dbReference type="Ensembl" id="ENSGMOP00000014997.2"/>
    </source>
</evidence>
<evidence type="ECO:0000256" key="14">
    <source>
        <dbReference type="PIRSR" id="PIRSR601580-3"/>
    </source>
</evidence>
<comment type="subcellular location">
    <subcellularLocation>
        <location evidence="1">Endoplasmic reticulum membrane</location>
        <topology evidence="1">Single-pass type I membrane protein</topology>
    </subcellularLocation>
</comment>
<keyword evidence="9 15" id="KW-1133">Transmembrane helix</keyword>
<evidence type="ECO:0000256" key="6">
    <source>
        <dbReference type="ARBA" id="ARBA00022737"/>
    </source>
</evidence>
<dbReference type="PROSITE" id="PS00804">
    <property type="entry name" value="CALRETICULIN_2"/>
    <property type="match status" value="1"/>
</dbReference>
<evidence type="ECO:0000256" key="9">
    <source>
        <dbReference type="ARBA" id="ARBA00022989"/>
    </source>
</evidence>
<gene>
    <name evidence="17" type="primary">clgn</name>
</gene>
<evidence type="ECO:0008006" key="19">
    <source>
        <dbReference type="Google" id="ProtNLM"/>
    </source>
</evidence>
<dbReference type="InterPro" id="IPR009033">
    <property type="entry name" value="Calreticulin/calnexin_P_dom_sf"/>
</dbReference>